<dbReference type="EMBL" id="MGFR01000003">
    <property type="protein sequence ID" value="OGM09649.1"/>
    <property type="molecule type" value="Genomic_DNA"/>
</dbReference>
<evidence type="ECO:0000313" key="1">
    <source>
        <dbReference type="EMBL" id="OGM09649.1"/>
    </source>
</evidence>
<sequence>MNIEILKLRRRAFYNSIVSIYCPALGDTVFFTSNGFNHLLYKKNRRPRTIDEQYLKLMCLPHAPRVIRESKEFKARNTTKEIKGKKKSVIQYGLVSEIAKDTEMRVVLEKIGTGKVEFVSVMPNNKRSRNKKRPRGRS</sequence>
<accession>A0A1F7X4K7</accession>
<reference evidence="1 2" key="1">
    <citation type="journal article" date="2016" name="Nat. Commun.">
        <title>Thousands of microbial genomes shed light on interconnected biogeochemical processes in an aquifer system.</title>
        <authorList>
            <person name="Anantharaman K."/>
            <person name="Brown C.T."/>
            <person name="Hug L.A."/>
            <person name="Sharon I."/>
            <person name="Castelle C.J."/>
            <person name="Probst A.J."/>
            <person name="Thomas B.C."/>
            <person name="Singh A."/>
            <person name="Wilkins M.J."/>
            <person name="Karaoz U."/>
            <person name="Brodie E.L."/>
            <person name="Williams K.H."/>
            <person name="Hubbard S.S."/>
            <person name="Banfield J.F."/>
        </authorList>
    </citation>
    <scope>NUCLEOTIDE SEQUENCE [LARGE SCALE GENOMIC DNA]</scope>
</reference>
<gene>
    <name evidence="1" type="ORF">A2Y68_03390</name>
</gene>
<proteinExistence type="predicted"/>
<evidence type="ECO:0000313" key="2">
    <source>
        <dbReference type="Proteomes" id="UP000176778"/>
    </source>
</evidence>
<dbReference type="AlphaFoldDB" id="A0A1F7X4K7"/>
<name>A0A1F7X4K7_9BACT</name>
<protein>
    <submittedName>
        <fullName evidence="1">Uncharacterized protein</fullName>
    </submittedName>
</protein>
<organism evidence="1 2">
    <name type="scientific">Candidatus Woesebacteria bacterium RBG_13_46_13</name>
    <dbReference type="NCBI Taxonomy" id="1802479"/>
    <lineage>
        <taxon>Bacteria</taxon>
        <taxon>Candidatus Woeseibacteriota</taxon>
    </lineage>
</organism>
<comment type="caution">
    <text evidence="1">The sequence shown here is derived from an EMBL/GenBank/DDBJ whole genome shotgun (WGS) entry which is preliminary data.</text>
</comment>
<dbReference type="Proteomes" id="UP000176778">
    <property type="component" value="Unassembled WGS sequence"/>
</dbReference>